<evidence type="ECO:0000256" key="1">
    <source>
        <dbReference type="SAM" id="MobiDB-lite"/>
    </source>
</evidence>
<gene>
    <name evidence="2" type="ORF">g.156902</name>
</gene>
<protein>
    <submittedName>
        <fullName evidence="2">Uncharacterized protein</fullName>
    </submittedName>
</protein>
<sequence length="112" mass="12906">MTIIRTFVLKNTLKNSDDKTGCVIKRKNQRGTHEIPGRLKIKPVCAEWGEYSTDTRGTDEKNTHTHTCNDVDVRDDKKKKKPMKCRRGRSDDGIAKSHKNPMFFLKSKMLSL</sequence>
<evidence type="ECO:0000313" key="2">
    <source>
        <dbReference type="EMBL" id="MBY77984.1"/>
    </source>
</evidence>
<reference evidence="2" key="1">
    <citation type="submission" date="2018-04" db="EMBL/GenBank/DDBJ databases">
        <title>Transcriptome assembly of Sipha flava.</title>
        <authorList>
            <person name="Scully E.D."/>
            <person name="Geib S.M."/>
            <person name="Palmer N.A."/>
            <person name="Koch K."/>
            <person name="Bradshaw J."/>
            <person name="Heng-Moss T."/>
            <person name="Sarath G."/>
        </authorList>
    </citation>
    <scope>NUCLEOTIDE SEQUENCE</scope>
</reference>
<name>A0A2S2QJS3_9HEMI</name>
<organism evidence="2">
    <name type="scientific">Sipha flava</name>
    <name type="common">yellow sugarcane aphid</name>
    <dbReference type="NCBI Taxonomy" id="143950"/>
    <lineage>
        <taxon>Eukaryota</taxon>
        <taxon>Metazoa</taxon>
        <taxon>Ecdysozoa</taxon>
        <taxon>Arthropoda</taxon>
        <taxon>Hexapoda</taxon>
        <taxon>Insecta</taxon>
        <taxon>Pterygota</taxon>
        <taxon>Neoptera</taxon>
        <taxon>Paraneoptera</taxon>
        <taxon>Hemiptera</taxon>
        <taxon>Sternorrhyncha</taxon>
        <taxon>Aphidomorpha</taxon>
        <taxon>Aphidoidea</taxon>
        <taxon>Aphididae</taxon>
        <taxon>Sipha</taxon>
    </lineage>
</organism>
<dbReference type="AlphaFoldDB" id="A0A2S2QJS3"/>
<dbReference type="EMBL" id="GGMS01008781">
    <property type="protein sequence ID" value="MBY77984.1"/>
    <property type="molecule type" value="Transcribed_RNA"/>
</dbReference>
<feature type="region of interest" description="Disordered" evidence="1">
    <location>
        <begin position="74"/>
        <end position="99"/>
    </location>
</feature>
<proteinExistence type="predicted"/>
<accession>A0A2S2QJS3</accession>
<feature type="compositionally biased region" description="Basic residues" evidence="1">
    <location>
        <begin position="77"/>
        <end position="87"/>
    </location>
</feature>